<dbReference type="RefSeq" id="XP_031755220.1">
    <property type="nucleotide sequence ID" value="XM_031899360.1"/>
</dbReference>
<evidence type="ECO:0000313" key="5">
    <source>
        <dbReference type="Proteomes" id="UP000008143"/>
    </source>
</evidence>
<dbReference type="Xenbase" id="XB-GENE-29083111">
    <property type="gene designation" value="LOC100496285"/>
</dbReference>
<dbReference type="SUPFAM" id="SSF117281">
    <property type="entry name" value="Kelch motif"/>
    <property type="match status" value="2"/>
</dbReference>
<feature type="compositionally biased region" description="Polar residues" evidence="3">
    <location>
        <begin position="1"/>
        <end position="13"/>
    </location>
</feature>
<dbReference type="GO" id="GO:0005737">
    <property type="term" value="C:cytoplasm"/>
    <property type="evidence" value="ECO:0000318"/>
    <property type="project" value="GO_Central"/>
</dbReference>
<name>A0A8J1JF00_XENTR</name>
<dbReference type="SMART" id="SM00225">
    <property type="entry name" value="BTB"/>
    <property type="match status" value="1"/>
</dbReference>
<dbReference type="Gene3D" id="2.120.10.80">
    <property type="entry name" value="Kelch-type beta propeller"/>
    <property type="match status" value="1"/>
</dbReference>
<sequence length="642" mass="74077">MENVSQQFPSNMEPNELSCGDHESVESRVIKGLRDLYLTEELCDTTVVTESRRFLCHRVVLASVSPYFRAMFSSSMREAERGEVVLPDIPPSIMQTVLNFIYTGEATINMDTVQELFTVSSRLQISPLQHLCSSYLNKELNNDSCFWIYRLAHIHNCRSLLEAAIQYISCHFISLTKEQDFLQLDLEELSPILSSDKLMVSSELDVYHLALRWWQFNCCSYTSIPEKLTKTIRFHLMSPQELEEVEEEFHKELCSSQHQFSLQLRQGMFEDRIICMDVMDREDNLPKEDYLLESYDPVSEVWGKLPFPKYLTDSRFLAEGRYLYISGGRNEDETLTDTLYVFDSVMNEWSQLPSMSIPRVNHGFVAYAQRLYALGGWDGREIIDSAEYYSVPEKCWKGLSNLPLRIQNFGCAQLKGKLYLLGGTTVTSKSTLNHLGFLMYDIASETWSHFPLKMQLSSAGAVTLGDKLLVIGGYVSSYWDYYEPFEPRATDQHCEHKYYVPHISAQFYNYSDPCAKPGFSPTICFCLDSEGRFCGCPVPPLPENLESPGVVRWKDRIYVLGGHCMRGYSYKFIFYWAPGRSTWSQCDTEFPILFDDSFGCATLQVPLERFHSLIPGRKVTKIPPKRQSFDDETDWWHLQPLT</sequence>
<evidence type="ECO:0000313" key="7">
    <source>
        <dbReference type="RefSeq" id="XP_031755221.1"/>
    </source>
</evidence>
<dbReference type="GO" id="GO:0043161">
    <property type="term" value="P:proteasome-mediated ubiquitin-dependent protein catabolic process"/>
    <property type="evidence" value="ECO:0000318"/>
    <property type="project" value="GO_Central"/>
</dbReference>
<dbReference type="InterPro" id="IPR011705">
    <property type="entry name" value="BACK"/>
</dbReference>
<organism evidence="5 7">
    <name type="scientific">Xenopus tropicalis</name>
    <name type="common">Western clawed frog</name>
    <name type="synonym">Silurana tropicalis</name>
    <dbReference type="NCBI Taxonomy" id="8364"/>
    <lineage>
        <taxon>Eukaryota</taxon>
        <taxon>Metazoa</taxon>
        <taxon>Chordata</taxon>
        <taxon>Craniata</taxon>
        <taxon>Vertebrata</taxon>
        <taxon>Euteleostomi</taxon>
        <taxon>Amphibia</taxon>
        <taxon>Batrachia</taxon>
        <taxon>Anura</taxon>
        <taxon>Pipoidea</taxon>
        <taxon>Pipidae</taxon>
        <taxon>Xenopodinae</taxon>
        <taxon>Xenopus</taxon>
        <taxon>Silurana</taxon>
    </lineage>
</organism>
<keyword evidence="2" id="KW-0677">Repeat</keyword>
<dbReference type="GeneID" id="100496285"/>
<dbReference type="OrthoDB" id="6482909at2759"/>
<evidence type="ECO:0000313" key="8">
    <source>
        <dbReference type="Xenbase" id="XB-GENE-29083111"/>
    </source>
</evidence>
<dbReference type="Gene3D" id="1.25.40.420">
    <property type="match status" value="1"/>
</dbReference>
<evidence type="ECO:0000256" key="2">
    <source>
        <dbReference type="ARBA" id="ARBA00022737"/>
    </source>
</evidence>
<dbReference type="InterPro" id="IPR000210">
    <property type="entry name" value="BTB/POZ_dom"/>
</dbReference>
<dbReference type="RefSeq" id="XP_031755221.1">
    <property type="nucleotide sequence ID" value="XM_031899361.1"/>
</dbReference>
<evidence type="ECO:0000313" key="6">
    <source>
        <dbReference type="RefSeq" id="XP_031755220.1"/>
    </source>
</evidence>
<dbReference type="PANTHER" id="PTHR24412">
    <property type="entry name" value="KELCH PROTEIN"/>
    <property type="match status" value="1"/>
</dbReference>
<evidence type="ECO:0000259" key="4">
    <source>
        <dbReference type="PROSITE" id="PS50097"/>
    </source>
</evidence>
<reference evidence="6 7" key="1">
    <citation type="submission" date="2025-04" db="UniProtKB">
        <authorList>
            <consortium name="RefSeq"/>
        </authorList>
    </citation>
    <scope>IDENTIFICATION</scope>
    <source>
        <strain evidence="6 7">Nigerian</strain>
        <tissue evidence="6 7">Liver and blood</tissue>
    </source>
</reference>
<dbReference type="Pfam" id="PF24681">
    <property type="entry name" value="Kelch_KLHDC2_KLHL20_DRC7"/>
    <property type="match status" value="1"/>
</dbReference>
<dbReference type="AGR" id="Xenbase:XB-GENE-29083111"/>
<accession>A0A8J1JF00</accession>
<keyword evidence="1" id="KW-0880">Kelch repeat</keyword>
<dbReference type="Pfam" id="PF07707">
    <property type="entry name" value="BACK"/>
    <property type="match status" value="1"/>
</dbReference>
<proteinExistence type="predicted"/>
<dbReference type="PANTHER" id="PTHR24412:SF469">
    <property type="entry name" value="SI:DKEY-260J18.2 PROTEIN"/>
    <property type="match status" value="1"/>
</dbReference>
<dbReference type="GO" id="GO:0031463">
    <property type="term" value="C:Cul3-RING ubiquitin ligase complex"/>
    <property type="evidence" value="ECO:0000318"/>
    <property type="project" value="GO_Central"/>
</dbReference>
<dbReference type="PROSITE" id="PS50097">
    <property type="entry name" value="BTB"/>
    <property type="match status" value="1"/>
</dbReference>
<evidence type="ECO:0000256" key="3">
    <source>
        <dbReference type="SAM" id="MobiDB-lite"/>
    </source>
</evidence>
<dbReference type="SMART" id="SM00612">
    <property type="entry name" value="Kelch"/>
    <property type="match status" value="2"/>
</dbReference>
<dbReference type="AlphaFoldDB" id="A0A8J1JF00"/>
<dbReference type="InterPro" id="IPR015915">
    <property type="entry name" value="Kelch-typ_b-propeller"/>
</dbReference>
<feature type="region of interest" description="Disordered" evidence="3">
    <location>
        <begin position="1"/>
        <end position="21"/>
    </location>
</feature>
<dbReference type="Proteomes" id="UP000008143">
    <property type="component" value="Chromosome 3"/>
</dbReference>
<protein>
    <submittedName>
        <fullName evidence="6 7">Actin-binding protein IPP isoform X1</fullName>
    </submittedName>
</protein>
<dbReference type="InterPro" id="IPR011333">
    <property type="entry name" value="SKP1/BTB/POZ_sf"/>
</dbReference>
<dbReference type="InterPro" id="IPR006652">
    <property type="entry name" value="Kelch_1"/>
</dbReference>
<dbReference type="SMART" id="SM00875">
    <property type="entry name" value="BACK"/>
    <property type="match status" value="1"/>
</dbReference>
<evidence type="ECO:0000256" key="1">
    <source>
        <dbReference type="ARBA" id="ARBA00022441"/>
    </source>
</evidence>
<dbReference type="Gene3D" id="3.30.710.10">
    <property type="entry name" value="Potassium Channel Kv1.1, Chain A"/>
    <property type="match status" value="1"/>
</dbReference>
<gene>
    <name evidence="6 7 8" type="primary">LOC100496285</name>
</gene>
<dbReference type="GO" id="GO:1990756">
    <property type="term" value="F:ubiquitin-like ligase-substrate adaptor activity"/>
    <property type="evidence" value="ECO:0000318"/>
    <property type="project" value="GO_Central"/>
</dbReference>
<keyword evidence="5" id="KW-1185">Reference proteome</keyword>
<dbReference type="CDD" id="cd18186">
    <property type="entry name" value="BTB_POZ_ZBTB_KLHL-like"/>
    <property type="match status" value="1"/>
</dbReference>
<dbReference type="SUPFAM" id="SSF54695">
    <property type="entry name" value="POZ domain"/>
    <property type="match status" value="1"/>
</dbReference>
<dbReference type="Pfam" id="PF00651">
    <property type="entry name" value="BTB"/>
    <property type="match status" value="1"/>
</dbReference>
<feature type="domain" description="BTB" evidence="4">
    <location>
        <begin position="43"/>
        <end position="110"/>
    </location>
</feature>